<proteinExistence type="predicted"/>
<dbReference type="PANTHER" id="PTHR44858:SF1">
    <property type="entry name" value="UDP-N-ACETYLGLUCOSAMINE--PEPTIDE N-ACETYLGLUCOSAMINYLTRANSFERASE SPINDLY-RELATED"/>
    <property type="match status" value="1"/>
</dbReference>
<feature type="non-terminal residue" evidence="3">
    <location>
        <position position="1"/>
    </location>
</feature>
<dbReference type="Pfam" id="PF13414">
    <property type="entry name" value="TPR_11"/>
    <property type="match status" value="1"/>
</dbReference>
<evidence type="ECO:0000256" key="2">
    <source>
        <dbReference type="ARBA" id="ARBA00022803"/>
    </source>
</evidence>
<keyword evidence="1" id="KW-0677">Repeat</keyword>
<dbReference type="InterPro" id="IPR011990">
    <property type="entry name" value="TPR-like_helical_dom_sf"/>
</dbReference>
<keyword evidence="2" id="KW-0802">TPR repeat</keyword>
<dbReference type="Gene3D" id="1.25.40.10">
    <property type="entry name" value="Tetratricopeptide repeat domain"/>
    <property type="match status" value="1"/>
</dbReference>
<sequence>DPNHADTHYNLGVVYVNKGMHDEAIREFKKTIEINPSYADAYSNLAAAYYYKGEYSLAITYCDRAIELGYRVYPKLLEFLEPYRKR</sequence>
<protein>
    <submittedName>
        <fullName evidence="3">Uncharacterized protein</fullName>
    </submittedName>
</protein>
<accession>X1E2L3</accession>
<dbReference type="SUPFAM" id="SSF48452">
    <property type="entry name" value="TPR-like"/>
    <property type="match status" value="1"/>
</dbReference>
<name>X1E2L3_9ZZZZ</name>
<dbReference type="GO" id="GO:0009279">
    <property type="term" value="C:cell outer membrane"/>
    <property type="evidence" value="ECO:0007669"/>
    <property type="project" value="TreeGrafter"/>
</dbReference>
<comment type="caution">
    <text evidence="3">The sequence shown here is derived from an EMBL/GenBank/DDBJ whole genome shotgun (WGS) entry which is preliminary data.</text>
</comment>
<gene>
    <name evidence="3" type="ORF">S01H4_54199</name>
</gene>
<dbReference type="PROSITE" id="PS50005">
    <property type="entry name" value="TPR"/>
    <property type="match status" value="2"/>
</dbReference>
<dbReference type="EMBL" id="BART01031166">
    <property type="protein sequence ID" value="GAH11414.1"/>
    <property type="molecule type" value="Genomic_DNA"/>
</dbReference>
<dbReference type="SMART" id="SM00028">
    <property type="entry name" value="TPR"/>
    <property type="match status" value="2"/>
</dbReference>
<dbReference type="PANTHER" id="PTHR44858">
    <property type="entry name" value="TETRATRICOPEPTIDE REPEAT PROTEIN 6"/>
    <property type="match status" value="1"/>
</dbReference>
<dbReference type="InterPro" id="IPR050498">
    <property type="entry name" value="Ycf3"/>
</dbReference>
<dbReference type="AlphaFoldDB" id="X1E2L3"/>
<evidence type="ECO:0000313" key="3">
    <source>
        <dbReference type="EMBL" id="GAH11414.1"/>
    </source>
</evidence>
<dbReference type="PROSITE" id="PS50293">
    <property type="entry name" value="TPR_REGION"/>
    <property type="match status" value="1"/>
</dbReference>
<organism evidence="3">
    <name type="scientific">marine sediment metagenome</name>
    <dbReference type="NCBI Taxonomy" id="412755"/>
    <lineage>
        <taxon>unclassified sequences</taxon>
        <taxon>metagenomes</taxon>
        <taxon>ecological metagenomes</taxon>
    </lineage>
</organism>
<reference evidence="3" key="1">
    <citation type="journal article" date="2014" name="Front. Microbiol.">
        <title>High frequency of phylogenetically diverse reductive dehalogenase-homologous genes in deep subseafloor sedimentary metagenomes.</title>
        <authorList>
            <person name="Kawai M."/>
            <person name="Futagami T."/>
            <person name="Toyoda A."/>
            <person name="Takaki Y."/>
            <person name="Nishi S."/>
            <person name="Hori S."/>
            <person name="Arai W."/>
            <person name="Tsubouchi T."/>
            <person name="Morono Y."/>
            <person name="Uchiyama I."/>
            <person name="Ito T."/>
            <person name="Fujiyama A."/>
            <person name="Inagaki F."/>
            <person name="Takami H."/>
        </authorList>
    </citation>
    <scope>NUCLEOTIDE SEQUENCE</scope>
    <source>
        <strain evidence="3">Expedition CK06-06</strain>
    </source>
</reference>
<dbReference type="GO" id="GO:0046813">
    <property type="term" value="P:receptor-mediated virion attachment to host cell"/>
    <property type="evidence" value="ECO:0007669"/>
    <property type="project" value="TreeGrafter"/>
</dbReference>
<dbReference type="InterPro" id="IPR019734">
    <property type="entry name" value="TPR_rpt"/>
</dbReference>
<evidence type="ECO:0000256" key="1">
    <source>
        <dbReference type="ARBA" id="ARBA00022737"/>
    </source>
</evidence>